<feature type="repeat" description="TPR" evidence="3">
    <location>
        <begin position="18"/>
        <end position="51"/>
    </location>
</feature>
<keyword evidence="2 3" id="KW-0802">TPR repeat</keyword>
<organism evidence="4 5">
    <name type="scientific">Candidatus Mcinerneyibacterium aminivorans</name>
    <dbReference type="NCBI Taxonomy" id="2703815"/>
    <lineage>
        <taxon>Bacteria</taxon>
        <taxon>Candidatus Macinerneyibacteriota</taxon>
        <taxon>Candidatus Mcinerneyibacteria</taxon>
        <taxon>Candidatus Mcinerneyibacteriales</taxon>
        <taxon>Candidatus Mcinerneyibacteriaceae</taxon>
        <taxon>Candidatus Mcinerneyibacterium</taxon>
    </lineage>
</organism>
<dbReference type="AlphaFoldDB" id="A0A5D0MBF0"/>
<dbReference type="PANTHER" id="PTHR45586:SF1">
    <property type="entry name" value="LIPOPOLYSACCHARIDE ASSEMBLY PROTEIN B"/>
    <property type="match status" value="1"/>
</dbReference>
<dbReference type="Proteomes" id="UP000324143">
    <property type="component" value="Unassembled WGS sequence"/>
</dbReference>
<dbReference type="Pfam" id="PF13414">
    <property type="entry name" value="TPR_11"/>
    <property type="match status" value="1"/>
</dbReference>
<evidence type="ECO:0000256" key="3">
    <source>
        <dbReference type="PROSITE-ProRule" id="PRU00339"/>
    </source>
</evidence>
<sequence length="149" mass="17852">MEKIEKLLQKLEDNPNNVDLLLQIAETYYDKEDFKNSIRFYQRITELDEENEKAYFNLGAIYGKLALEDIQVDEYWEDHTDEEDFFENAIKNYMNCVEINPENKYAYNNLAIIYDALDWQDKAKEMIEKSLEIDPGQDDLRDMLNELEL</sequence>
<dbReference type="Pfam" id="PF13181">
    <property type="entry name" value="TPR_8"/>
    <property type="match status" value="1"/>
</dbReference>
<accession>A0A5D0MBF0</accession>
<evidence type="ECO:0000256" key="2">
    <source>
        <dbReference type="ARBA" id="ARBA00022803"/>
    </source>
</evidence>
<evidence type="ECO:0000313" key="4">
    <source>
        <dbReference type="EMBL" id="TYB30336.1"/>
    </source>
</evidence>
<dbReference type="InterPro" id="IPR051012">
    <property type="entry name" value="CellSynth/LPSAsmb/PSIAsmb"/>
</dbReference>
<evidence type="ECO:0000313" key="5">
    <source>
        <dbReference type="Proteomes" id="UP000324143"/>
    </source>
</evidence>
<gene>
    <name evidence="4" type="ORF">FXF47_09785</name>
</gene>
<dbReference type="InterPro" id="IPR011990">
    <property type="entry name" value="TPR-like_helical_dom_sf"/>
</dbReference>
<evidence type="ECO:0000256" key="1">
    <source>
        <dbReference type="ARBA" id="ARBA00022737"/>
    </source>
</evidence>
<dbReference type="EMBL" id="VSIX01000140">
    <property type="protein sequence ID" value="TYB30336.1"/>
    <property type="molecule type" value="Genomic_DNA"/>
</dbReference>
<dbReference type="InterPro" id="IPR019734">
    <property type="entry name" value="TPR_rpt"/>
</dbReference>
<comment type="caution">
    <text evidence="4">The sequence shown here is derived from an EMBL/GenBank/DDBJ whole genome shotgun (WGS) entry which is preliminary data.</text>
</comment>
<dbReference type="Gene3D" id="1.25.40.10">
    <property type="entry name" value="Tetratricopeptide repeat domain"/>
    <property type="match status" value="2"/>
</dbReference>
<reference evidence="4" key="1">
    <citation type="submission" date="2019-08" db="EMBL/GenBank/DDBJ databases">
        <title>Genomic characterization of a novel candidate phylum (ARYD3) from a high temperature, high salinity tertiary oil reservoir in north central Oklahoma, USA.</title>
        <authorList>
            <person name="Youssef N.H."/>
            <person name="Yadav A."/>
            <person name="Elshahed M.S."/>
        </authorList>
    </citation>
    <scope>NUCLEOTIDE SEQUENCE [LARGE SCALE GENOMIC DNA]</scope>
    <source>
        <strain evidence="4">ARYD3</strain>
    </source>
</reference>
<keyword evidence="5" id="KW-1185">Reference proteome</keyword>
<name>A0A5D0MBF0_9BACT</name>
<dbReference type="PROSITE" id="PS50005">
    <property type="entry name" value="TPR"/>
    <property type="match status" value="2"/>
</dbReference>
<proteinExistence type="predicted"/>
<dbReference type="PANTHER" id="PTHR45586">
    <property type="entry name" value="TPR REPEAT-CONTAINING PROTEIN PA4667"/>
    <property type="match status" value="1"/>
</dbReference>
<dbReference type="SUPFAM" id="SSF48452">
    <property type="entry name" value="TPR-like"/>
    <property type="match status" value="1"/>
</dbReference>
<feature type="repeat" description="TPR" evidence="3">
    <location>
        <begin position="104"/>
        <end position="137"/>
    </location>
</feature>
<protein>
    <submittedName>
        <fullName evidence="4">Tetratricopeptide repeat protein</fullName>
    </submittedName>
</protein>
<dbReference type="SMART" id="SM00028">
    <property type="entry name" value="TPR"/>
    <property type="match status" value="2"/>
</dbReference>
<keyword evidence="1" id="KW-0677">Repeat</keyword>